<evidence type="ECO:0000313" key="4">
    <source>
        <dbReference type="EMBL" id="CUV58907.1"/>
    </source>
</evidence>
<sequence length="107" mass="11931">MRMSLHAYLLGLPRDQRDDFAVRCGSTFDRLMQIAYGNEPARAELCAAIDRESSGAISYRSVNDAWEVKKGAVDTRKRIPMDWDYVERKARGGSVADPVAQPQRGAA</sequence>
<reference evidence="1" key="1">
    <citation type="submission" date="2015-10" db="EMBL/GenBank/DDBJ databases">
        <authorList>
            <person name="Gilbert D.G."/>
        </authorList>
    </citation>
    <scope>NUCLEOTIDE SEQUENCE</scope>
    <source>
        <strain evidence="1">Phyl III-seqv23</strain>
    </source>
</reference>
<accession>A0A0S4UTI4</accession>
<proteinExistence type="predicted"/>
<organism evidence="1">
    <name type="scientific">Ralstonia solanacearum</name>
    <name type="common">Pseudomonas solanacearum</name>
    <dbReference type="NCBI Taxonomy" id="305"/>
    <lineage>
        <taxon>Bacteria</taxon>
        <taxon>Pseudomonadati</taxon>
        <taxon>Pseudomonadota</taxon>
        <taxon>Betaproteobacteria</taxon>
        <taxon>Burkholderiales</taxon>
        <taxon>Burkholderiaceae</taxon>
        <taxon>Ralstonia</taxon>
        <taxon>Ralstonia solanacearum species complex</taxon>
    </lineage>
</organism>
<evidence type="ECO:0000313" key="1">
    <source>
        <dbReference type="EMBL" id="CUV25533.1"/>
    </source>
</evidence>
<evidence type="ECO:0000313" key="3">
    <source>
        <dbReference type="EMBL" id="CUV41768.1"/>
    </source>
</evidence>
<dbReference type="EMBL" id="LN899822">
    <property type="protein sequence ID" value="CUV58907.1"/>
    <property type="molecule type" value="Genomic_DNA"/>
</dbReference>
<name>A0A0S4UTI4_RALSL</name>
<protein>
    <submittedName>
        <fullName evidence="1">Uncharacterized protein</fullName>
    </submittedName>
</protein>
<gene>
    <name evidence="4" type="ORF">RD1301_v1_90011</name>
    <name evidence="1" type="ORF">RUN1744_v1_990053</name>
    <name evidence="2" type="ORF">TD1301_v1_270011</name>
    <name evidence="3" type="ORF">TF3108_v1_850053</name>
</gene>
<dbReference type="EMBL" id="LN899825">
    <property type="protein sequence ID" value="CUV33023.1"/>
    <property type="molecule type" value="Genomic_DNA"/>
</dbReference>
<evidence type="ECO:0000313" key="2">
    <source>
        <dbReference type="EMBL" id="CUV33023.1"/>
    </source>
</evidence>
<dbReference type="EMBL" id="LN899826">
    <property type="protein sequence ID" value="CUV41768.1"/>
    <property type="molecule type" value="Genomic_DNA"/>
</dbReference>
<dbReference type="AlphaFoldDB" id="A0A0S4UTI4"/>
<dbReference type="EMBL" id="LN899823">
    <property type="protein sequence ID" value="CUV25533.1"/>
    <property type="molecule type" value="Genomic_DNA"/>
</dbReference>